<dbReference type="RefSeq" id="WP_091063491.1">
    <property type="nucleotide sequence ID" value="NZ_FNCF01000004.1"/>
</dbReference>
<sequence>MSSGVSLARCPRPATRPDAALLAALVGLLGGVLVELVPVGGGDLVAQRWWQSWAASGGGQPVDLAWYAGSPAVSYSLLAPWVLAAAGPAVAGVLSSGAGAWATTRLLVRAGATRPRVVAVASALTFLADQISGRTTFAMGAAVGLLALLVAGRPGPGTAGRWVAAGLLAAVAGALSPVAGVFVGLAAVAWWVAVARRSRCGLAVAALLVGAAAPLAAMLLLGAAGGPMTGSAHQMLAAALAGAVVLAVAGPRLPVVRAGAALTVLALLAAWLVPDPMGSNTTRLVLLFAVPVLVAVPGRPALLVGLAAALVTWLLPPLVPRDLVPRDTTAVERAAAPVLAELAHRAPVGRVEVVPLADHSDAAMGSQVPLARGWTRQLDVARNPLFYDGTLDAGSYLAWLRARGVSYVALAERRPDWAGRAEAALVRRGVPGLDRVWSDGTWSLYAVDGPGVVLSGEAEVRRSDRQAMEVAVGGAGDVVLALFWDDRLTLVGDGCLEPGPVEGTVRVRAAGAGPLTVTSAWRPSGHC</sequence>
<keyword evidence="1" id="KW-0812">Transmembrane</keyword>
<name>A0A1G7UKK7_9ACTN</name>
<feature type="transmembrane region" description="Helical" evidence="1">
    <location>
        <begin position="200"/>
        <end position="225"/>
    </location>
</feature>
<accession>A0A1G7UKK7</accession>
<dbReference type="AlphaFoldDB" id="A0A1G7UKK7"/>
<proteinExistence type="predicted"/>
<feature type="transmembrane region" description="Helical" evidence="1">
    <location>
        <begin position="255"/>
        <end position="273"/>
    </location>
</feature>
<feature type="transmembrane region" description="Helical" evidence="1">
    <location>
        <begin position="20"/>
        <end position="40"/>
    </location>
</feature>
<keyword evidence="1" id="KW-1133">Transmembrane helix</keyword>
<evidence type="ECO:0000256" key="1">
    <source>
        <dbReference type="SAM" id="Phobius"/>
    </source>
</evidence>
<evidence type="ECO:0000313" key="3">
    <source>
        <dbReference type="Proteomes" id="UP000198863"/>
    </source>
</evidence>
<dbReference type="Proteomes" id="UP000198863">
    <property type="component" value="Unassembled WGS sequence"/>
</dbReference>
<evidence type="ECO:0008006" key="4">
    <source>
        <dbReference type="Google" id="ProtNLM"/>
    </source>
</evidence>
<feature type="transmembrane region" description="Helical" evidence="1">
    <location>
        <begin position="285"/>
        <end position="315"/>
    </location>
</feature>
<dbReference type="OrthoDB" id="5178168at2"/>
<organism evidence="2 3">
    <name type="scientific">Klenkia brasiliensis</name>
    <dbReference type="NCBI Taxonomy" id="333142"/>
    <lineage>
        <taxon>Bacteria</taxon>
        <taxon>Bacillati</taxon>
        <taxon>Actinomycetota</taxon>
        <taxon>Actinomycetes</taxon>
        <taxon>Geodermatophilales</taxon>
        <taxon>Geodermatophilaceae</taxon>
        <taxon>Klenkia</taxon>
    </lineage>
</organism>
<keyword evidence="3" id="KW-1185">Reference proteome</keyword>
<keyword evidence="1" id="KW-0472">Membrane</keyword>
<feature type="transmembrane region" description="Helical" evidence="1">
    <location>
        <begin position="78"/>
        <end position="102"/>
    </location>
</feature>
<feature type="transmembrane region" description="Helical" evidence="1">
    <location>
        <begin position="231"/>
        <end position="248"/>
    </location>
</feature>
<gene>
    <name evidence="2" type="ORF">SAMN05660324_2673</name>
</gene>
<reference evidence="3" key="1">
    <citation type="submission" date="2016-10" db="EMBL/GenBank/DDBJ databases">
        <authorList>
            <person name="Varghese N."/>
            <person name="Submissions S."/>
        </authorList>
    </citation>
    <scope>NUCLEOTIDE SEQUENCE [LARGE SCALE GENOMIC DNA]</scope>
    <source>
        <strain evidence="3">DSM 44526</strain>
    </source>
</reference>
<feature type="transmembrane region" description="Helical" evidence="1">
    <location>
        <begin position="164"/>
        <end position="193"/>
    </location>
</feature>
<feature type="transmembrane region" description="Helical" evidence="1">
    <location>
        <begin position="135"/>
        <end position="152"/>
    </location>
</feature>
<dbReference type="EMBL" id="FNCF01000004">
    <property type="protein sequence ID" value="SDG48064.1"/>
    <property type="molecule type" value="Genomic_DNA"/>
</dbReference>
<protein>
    <recommendedName>
        <fullName evidence="4">4-amino-4-deoxy-L-arabinose transferase</fullName>
    </recommendedName>
</protein>
<evidence type="ECO:0000313" key="2">
    <source>
        <dbReference type="EMBL" id="SDG48064.1"/>
    </source>
</evidence>